<dbReference type="AlphaFoldDB" id="A0A8I3AF74"/>
<evidence type="ECO:0000313" key="1">
    <source>
        <dbReference type="EMBL" id="KAG6381168.1"/>
    </source>
</evidence>
<reference evidence="1" key="1">
    <citation type="submission" date="2021-03" db="EMBL/GenBank/DDBJ databases">
        <title>Evolutionary innovations through gain and loss of genes in the ectomycorrhizal Boletales.</title>
        <authorList>
            <person name="Wu G."/>
            <person name="Miyauchi S."/>
            <person name="Morin E."/>
            <person name="Yang Z.-L."/>
            <person name="Xu J."/>
            <person name="Martin F.M."/>
        </authorList>
    </citation>
    <scope>NUCLEOTIDE SEQUENCE</scope>
    <source>
        <strain evidence="1">BR01</strain>
    </source>
</reference>
<accession>A0A8I3AF74</accession>
<dbReference type="Proteomes" id="UP000683000">
    <property type="component" value="Unassembled WGS sequence"/>
</dbReference>
<comment type="caution">
    <text evidence="1">The sequence shown here is derived from an EMBL/GenBank/DDBJ whole genome shotgun (WGS) entry which is preliminary data.</text>
</comment>
<sequence length="71" mass="7936">MKFNTSWPADSVEFCPHDGSQDVFVCGTYNLESTQTRDSIDDDTEMPSKTIQQRRGKCLVFRLSSADGTAL</sequence>
<protein>
    <submittedName>
        <fullName evidence="1">Uncharacterized protein</fullName>
    </submittedName>
</protein>
<name>A0A8I3AF74_9AGAM</name>
<dbReference type="OrthoDB" id="1930760at2759"/>
<gene>
    <name evidence="1" type="ORF">JVT61DRAFT_5569</name>
</gene>
<keyword evidence="2" id="KW-1185">Reference proteome</keyword>
<evidence type="ECO:0000313" key="2">
    <source>
        <dbReference type="Proteomes" id="UP000683000"/>
    </source>
</evidence>
<proteinExistence type="predicted"/>
<dbReference type="EMBL" id="JAGFBS010000002">
    <property type="protein sequence ID" value="KAG6381168.1"/>
    <property type="molecule type" value="Genomic_DNA"/>
</dbReference>
<organism evidence="1 2">
    <name type="scientific">Boletus reticuloceps</name>
    <dbReference type="NCBI Taxonomy" id="495285"/>
    <lineage>
        <taxon>Eukaryota</taxon>
        <taxon>Fungi</taxon>
        <taxon>Dikarya</taxon>
        <taxon>Basidiomycota</taxon>
        <taxon>Agaricomycotina</taxon>
        <taxon>Agaricomycetes</taxon>
        <taxon>Agaricomycetidae</taxon>
        <taxon>Boletales</taxon>
        <taxon>Boletineae</taxon>
        <taxon>Boletaceae</taxon>
        <taxon>Boletoideae</taxon>
        <taxon>Boletus</taxon>
    </lineage>
</organism>